<keyword evidence="4 9" id="KW-0812">Transmembrane</keyword>
<evidence type="ECO:0000256" key="10">
    <source>
        <dbReference type="SAM" id="MobiDB-lite"/>
    </source>
</evidence>
<evidence type="ECO:0000259" key="11">
    <source>
        <dbReference type="Pfam" id="PF02355"/>
    </source>
</evidence>
<evidence type="ECO:0000313" key="14">
    <source>
        <dbReference type="EMBL" id="PKW19123.1"/>
    </source>
</evidence>
<keyword evidence="5 9" id="KW-0653">Protein transport</keyword>
<dbReference type="Pfam" id="PF22599">
    <property type="entry name" value="SecDF_P1_head"/>
    <property type="match status" value="1"/>
</dbReference>
<evidence type="ECO:0000256" key="9">
    <source>
        <dbReference type="HAMAP-Rule" id="MF_01463"/>
    </source>
</evidence>
<dbReference type="PANTHER" id="PTHR30081:SF1">
    <property type="entry name" value="PROTEIN TRANSLOCASE SUBUNIT SECD"/>
    <property type="match status" value="1"/>
</dbReference>
<dbReference type="InterPro" id="IPR054384">
    <property type="entry name" value="SecDF_P1_head"/>
</dbReference>
<feature type="region of interest" description="Disordered" evidence="10">
    <location>
        <begin position="124"/>
        <end position="149"/>
    </location>
</feature>
<keyword evidence="2 9" id="KW-0813">Transport</keyword>
<dbReference type="Gene3D" id="3.30.1360.200">
    <property type="match status" value="1"/>
</dbReference>
<reference evidence="14" key="1">
    <citation type="submission" date="2017-12" db="EMBL/GenBank/DDBJ databases">
        <title>Sequencing the genomes of 1000 Actinobacteria strains.</title>
        <authorList>
            <person name="Klenk H.-P."/>
        </authorList>
    </citation>
    <scope>NUCLEOTIDE SEQUENCE [LARGE SCALE GENOMIC DNA]</scope>
    <source>
        <strain evidence="14">DSM 44228</strain>
    </source>
</reference>
<feature type="transmembrane region" description="Helical" evidence="9">
    <location>
        <begin position="455"/>
        <end position="480"/>
    </location>
</feature>
<feature type="transmembrane region" description="Helical" evidence="9">
    <location>
        <begin position="431"/>
        <end position="449"/>
    </location>
</feature>
<dbReference type="OrthoDB" id="5240379at2"/>
<dbReference type="RefSeq" id="WP_010311124.1">
    <property type="nucleotide sequence ID" value="NZ_CP061007.1"/>
</dbReference>
<dbReference type="GO" id="GO:0006605">
    <property type="term" value="P:protein targeting"/>
    <property type="evidence" value="ECO:0007669"/>
    <property type="project" value="UniProtKB-UniRule"/>
</dbReference>
<dbReference type="InterPro" id="IPR055344">
    <property type="entry name" value="SecD_SecF_C_bact"/>
</dbReference>
<keyword evidence="15" id="KW-1185">Reference proteome</keyword>
<dbReference type="InterPro" id="IPR048634">
    <property type="entry name" value="SecD_SecF_C"/>
</dbReference>
<dbReference type="Gene3D" id="1.20.1640.10">
    <property type="entry name" value="Multidrug efflux transporter AcrB transmembrane domain"/>
    <property type="match status" value="1"/>
</dbReference>
<feature type="domain" description="Protein export membrane protein SecD/SecF C-terminal" evidence="11">
    <location>
        <begin position="309"/>
        <end position="483"/>
    </location>
</feature>
<organism evidence="14 15">
    <name type="scientific">Saccharopolyspora spinosa</name>
    <dbReference type="NCBI Taxonomy" id="60894"/>
    <lineage>
        <taxon>Bacteria</taxon>
        <taxon>Bacillati</taxon>
        <taxon>Actinomycetota</taxon>
        <taxon>Actinomycetes</taxon>
        <taxon>Pseudonocardiales</taxon>
        <taxon>Pseudonocardiaceae</taxon>
        <taxon>Saccharopolyspora</taxon>
    </lineage>
</organism>
<evidence type="ECO:0000256" key="8">
    <source>
        <dbReference type="ARBA" id="ARBA00023136"/>
    </source>
</evidence>
<protein>
    <recommendedName>
        <fullName evidence="9">Protein translocase subunit SecD</fullName>
    </recommendedName>
</protein>
<dbReference type="EMBL" id="PJNB01000001">
    <property type="protein sequence ID" value="PKW19123.1"/>
    <property type="molecule type" value="Genomic_DNA"/>
</dbReference>
<evidence type="ECO:0000256" key="3">
    <source>
        <dbReference type="ARBA" id="ARBA00022475"/>
    </source>
</evidence>
<dbReference type="Pfam" id="PF21760">
    <property type="entry name" value="SecD_1st"/>
    <property type="match status" value="1"/>
</dbReference>
<comment type="similarity">
    <text evidence="9">Belongs to the SecD/SecF family. SecD subfamily.</text>
</comment>
<evidence type="ECO:0000259" key="13">
    <source>
        <dbReference type="Pfam" id="PF22599"/>
    </source>
</evidence>
<dbReference type="InterPro" id="IPR005791">
    <property type="entry name" value="SecD"/>
</dbReference>
<dbReference type="SUPFAM" id="SSF82866">
    <property type="entry name" value="Multidrug efflux transporter AcrB transmembrane domain"/>
    <property type="match status" value="1"/>
</dbReference>
<sequence length="520" mass="54562">MAPPAGQIRPGRYLAIFALIVVGLYALVFFTGDGKPTPKLGIDLQGGTRVTLTARTPDGKPPTNDSLNQARQIIETRVNGMGISGSEVTRDGNNLVITVPGAGGEEAKQLGQTAELNFRKVVNSVPAGQPPAGTTPQQAAPPPGPGDQQKAIDEAKALRQSTDPNVQMQALQSLNCAAEDPLRGNDDPKLPLVTCDREGQQKYQLEPVFLPGKEVANAQAVPPQPQAGQPGWTVSLDFKSEGAKVWADFTSANVGQQAAFVLDTEVVSAPQIQQALLGGTASINGQFNQESATDLANVLKYGSLPLAFDQSEAETVSATLGVASLEAGLIAGGIGLVLVAVYCLLYYRLLGILTVLSLALSGGVVYAVLVLLGRWVGFTLDLAGIAGFIVAIGITADSFIVFFERLKDEIREGRTFRSAVPRAWSRAQRTILSADAVSFLAAAVLYVLAVGQVKGFAFTLGMSTVLDLVVVFLVTHPLVAMASKNKFLSKPSVSGLGAVQRLGDQYRAARKAAATTAKEA</sequence>
<evidence type="ECO:0000256" key="4">
    <source>
        <dbReference type="ARBA" id="ARBA00022692"/>
    </source>
</evidence>
<dbReference type="AlphaFoldDB" id="A0A2N3Y8B0"/>
<accession>A0A2N3Y8B0</accession>
<evidence type="ECO:0000313" key="15">
    <source>
        <dbReference type="Proteomes" id="UP000233786"/>
    </source>
</evidence>
<dbReference type="GO" id="GO:0065002">
    <property type="term" value="P:intracellular protein transmembrane transport"/>
    <property type="evidence" value="ECO:0007669"/>
    <property type="project" value="UniProtKB-UniRule"/>
</dbReference>
<comment type="function">
    <text evidence="9">Part of the Sec protein translocase complex. Interacts with the SecYEG preprotein conducting channel. SecDF uses the proton motive force (PMF) to complete protein translocation after the ATP-dependent function of SecA.</text>
</comment>
<dbReference type="Proteomes" id="UP000233786">
    <property type="component" value="Unassembled WGS sequence"/>
</dbReference>
<dbReference type="GO" id="GO:0043952">
    <property type="term" value="P:protein transport by the Sec complex"/>
    <property type="evidence" value="ECO:0007669"/>
    <property type="project" value="UniProtKB-UniRule"/>
</dbReference>
<keyword evidence="6 9" id="KW-1133">Transmembrane helix</keyword>
<dbReference type="GO" id="GO:0005886">
    <property type="term" value="C:plasma membrane"/>
    <property type="evidence" value="ECO:0007669"/>
    <property type="project" value="UniProtKB-SubCell"/>
</dbReference>
<dbReference type="Pfam" id="PF02355">
    <property type="entry name" value="SecD_SecF_C"/>
    <property type="match status" value="1"/>
</dbReference>
<dbReference type="InterPro" id="IPR022646">
    <property type="entry name" value="SecD/SecF_CS"/>
</dbReference>
<evidence type="ECO:0000259" key="12">
    <source>
        <dbReference type="Pfam" id="PF21760"/>
    </source>
</evidence>
<evidence type="ECO:0000256" key="6">
    <source>
        <dbReference type="ARBA" id="ARBA00022989"/>
    </source>
</evidence>
<keyword evidence="8 9" id="KW-0472">Membrane</keyword>
<keyword evidence="3 9" id="KW-1003">Cell membrane</keyword>
<dbReference type="STRING" id="994479.GCA_000194155_05352"/>
<proteinExistence type="inferred from homology"/>
<dbReference type="Pfam" id="PF07549">
    <property type="entry name" value="Sec_GG"/>
    <property type="match status" value="1"/>
</dbReference>
<evidence type="ECO:0000256" key="1">
    <source>
        <dbReference type="ARBA" id="ARBA00004651"/>
    </source>
</evidence>
<name>A0A2N3Y8B0_SACSN</name>
<dbReference type="GO" id="GO:0015450">
    <property type="term" value="F:protein-transporting ATPase activity"/>
    <property type="evidence" value="ECO:0007669"/>
    <property type="project" value="InterPro"/>
</dbReference>
<evidence type="ECO:0000256" key="5">
    <source>
        <dbReference type="ARBA" id="ARBA00022927"/>
    </source>
</evidence>
<dbReference type="InterPro" id="IPR022813">
    <property type="entry name" value="SecD/SecF_arch_bac"/>
</dbReference>
<dbReference type="HAMAP" id="MF_01463_B">
    <property type="entry name" value="SecD_B"/>
    <property type="match status" value="1"/>
</dbReference>
<dbReference type="PANTHER" id="PTHR30081">
    <property type="entry name" value="PROTEIN-EXPORT MEMBRANE PROTEIN SEC"/>
    <property type="match status" value="1"/>
</dbReference>
<gene>
    <name evidence="9" type="primary">secD</name>
    <name evidence="14" type="ORF">A8926_7272</name>
</gene>
<feature type="domain" description="Protein translocase subunit SecDF P1" evidence="12">
    <location>
        <begin position="67"/>
        <end position="121"/>
    </location>
</feature>
<feature type="transmembrane region" description="Helical" evidence="9">
    <location>
        <begin position="352"/>
        <end position="376"/>
    </location>
</feature>
<feature type="transmembrane region" description="Helical" evidence="9">
    <location>
        <begin position="327"/>
        <end position="345"/>
    </location>
</feature>
<dbReference type="NCBIfam" id="TIGR01129">
    <property type="entry name" value="secD"/>
    <property type="match status" value="1"/>
</dbReference>
<keyword evidence="7 9" id="KW-0811">Translocation</keyword>
<evidence type="ECO:0000256" key="7">
    <source>
        <dbReference type="ARBA" id="ARBA00023010"/>
    </source>
</evidence>
<feature type="transmembrane region" description="Helical" evidence="9">
    <location>
        <begin position="12"/>
        <end position="30"/>
    </location>
</feature>
<evidence type="ECO:0000256" key="2">
    <source>
        <dbReference type="ARBA" id="ARBA00022448"/>
    </source>
</evidence>
<dbReference type="Gene3D" id="3.30.70.3220">
    <property type="match status" value="1"/>
</dbReference>
<dbReference type="InterPro" id="IPR048631">
    <property type="entry name" value="SecD_1st"/>
</dbReference>
<dbReference type="NCBIfam" id="TIGR00916">
    <property type="entry name" value="2A0604s01"/>
    <property type="match status" value="1"/>
</dbReference>
<comment type="subunit">
    <text evidence="9">Forms a complex with SecF. Part of the essential Sec protein translocation apparatus which comprises SecA, SecYEG and auxiliary proteins SecDF. Other proteins may also be involved.</text>
</comment>
<feature type="transmembrane region" description="Helical" evidence="9">
    <location>
        <begin position="382"/>
        <end position="403"/>
    </location>
</feature>
<feature type="domain" description="SecDF P1 head subdomain" evidence="13">
    <location>
        <begin position="197"/>
        <end position="305"/>
    </location>
</feature>
<feature type="compositionally biased region" description="Low complexity" evidence="10">
    <location>
        <begin position="126"/>
        <end position="138"/>
    </location>
</feature>
<comment type="subcellular location">
    <subcellularLocation>
        <location evidence="1 9">Cell membrane</location>
        <topology evidence="1 9">Multi-pass membrane protein</topology>
    </subcellularLocation>
</comment>
<comment type="caution">
    <text evidence="14">The sequence shown here is derived from an EMBL/GenBank/DDBJ whole genome shotgun (WGS) entry which is preliminary data.</text>
</comment>